<evidence type="ECO:0000313" key="6">
    <source>
        <dbReference type="EMBL" id="KEZ76640.1"/>
    </source>
</evidence>
<dbReference type="eggNOG" id="COG2390">
    <property type="taxonomic scope" value="Bacteria"/>
</dbReference>
<evidence type="ECO:0000259" key="5">
    <source>
        <dbReference type="Pfam" id="PF04198"/>
    </source>
</evidence>
<dbReference type="Pfam" id="PF04198">
    <property type="entry name" value="Sugar-bind"/>
    <property type="match status" value="1"/>
</dbReference>
<keyword evidence="2" id="KW-0805">Transcription regulation</keyword>
<dbReference type="Proteomes" id="UP000028302">
    <property type="component" value="Unassembled WGS sequence"/>
</dbReference>
<keyword evidence="7" id="KW-1185">Reference proteome</keyword>
<dbReference type="OrthoDB" id="8339232at2"/>
<comment type="similarity">
    <text evidence="1">Belongs to the SorC transcriptional regulatory family.</text>
</comment>
<dbReference type="PATRIC" id="fig|1304275.5.peg.2879"/>
<dbReference type="PANTHER" id="PTHR34294:SF12">
    <property type="entry name" value="SUGAR-BINDING TRANSCRIPTIONAL REGULATOR"/>
    <property type="match status" value="1"/>
</dbReference>
<dbReference type="SUPFAM" id="SSF100950">
    <property type="entry name" value="NagB/RpiA/CoA transferase-like"/>
    <property type="match status" value="1"/>
</dbReference>
<dbReference type="AlphaFoldDB" id="A0A084IIV6"/>
<dbReference type="STRING" id="1304275.C41B8_14080"/>
<accession>A0A084IIV6</accession>
<evidence type="ECO:0000256" key="1">
    <source>
        <dbReference type="ARBA" id="ARBA00010466"/>
    </source>
</evidence>
<comment type="caution">
    <text evidence="6">The sequence shown here is derived from an EMBL/GenBank/DDBJ whole genome shotgun (WGS) entry which is preliminary data.</text>
</comment>
<proteinExistence type="inferred from homology"/>
<dbReference type="InterPro" id="IPR036388">
    <property type="entry name" value="WH-like_DNA-bd_sf"/>
</dbReference>
<reference evidence="6 7" key="1">
    <citation type="submission" date="2013-03" db="EMBL/GenBank/DDBJ databases">
        <title>Salinisphaera hydrothermalis C41B8 Genome Sequencing.</title>
        <authorList>
            <person name="Li C."/>
            <person name="Lai Q."/>
            <person name="Shao Z."/>
        </authorList>
    </citation>
    <scope>NUCLEOTIDE SEQUENCE [LARGE SCALE GENOMIC DNA]</scope>
    <source>
        <strain evidence="6 7">C41B8</strain>
    </source>
</reference>
<sequence>MSPDELTELAKLYHIDGWTQEELASRFEVSRVKVGRLLKRAVADGIVEIRVRLQHPPNTTAALEKALIERFGIRRAIISVDHKDPERQRELLAGLVARYLDQTLTDTSVVAVGMGRNVSAVPEHVVSNQRRHCSFVCAIGGSYRGGETMNADQICRQMAMRFGGESVTLYAPAIVSDTHIRDALLANDTVRQSLAKAQHADVAVVGVGDILEDSNMVRMGWFTNDEITALRQLGVVGDIMGYDFIDIDGNLAETQLLGRVIGLTIDHLRHIPDVIATASEPTKVTGILGALRTGAIDTLATTQSIAQTVLNLAQATENVQRQPNHVARTGDRVLRDRP</sequence>
<feature type="domain" description="Sugar-binding" evidence="5">
    <location>
        <begin position="57"/>
        <end position="311"/>
    </location>
</feature>
<evidence type="ECO:0000256" key="3">
    <source>
        <dbReference type="ARBA" id="ARBA00023125"/>
    </source>
</evidence>
<dbReference type="InterPro" id="IPR007324">
    <property type="entry name" value="Sugar-bd_dom_put"/>
</dbReference>
<dbReference type="InterPro" id="IPR037171">
    <property type="entry name" value="NagB/RpiA_transferase-like"/>
</dbReference>
<dbReference type="InterPro" id="IPR051054">
    <property type="entry name" value="SorC_transcr_regulators"/>
</dbReference>
<evidence type="ECO:0000256" key="4">
    <source>
        <dbReference type="ARBA" id="ARBA00023163"/>
    </source>
</evidence>
<keyword evidence="3 6" id="KW-0238">DNA-binding</keyword>
<evidence type="ECO:0000313" key="7">
    <source>
        <dbReference type="Proteomes" id="UP000028302"/>
    </source>
</evidence>
<organism evidence="6 7">
    <name type="scientific">Salinisphaera hydrothermalis (strain C41B8)</name>
    <dbReference type="NCBI Taxonomy" id="1304275"/>
    <lineage>
        <taxon>Bacteria</taxon>
        <taxon>Pseudomonadati</taxon>
        <taxon>Pseudomonadota</taxon>
        <taxon>Gammaproteobacteria</taxon>
        <taxon>Salinisphaerales</taxon>
        <taxon>Salinisphaeraceae</taxon>
        <taxon>Salinisphaera</taxon>
    </lineage>
</organism>
<protein>
    <submittedName>
        <fullName evidence="6">DNA-binding protein</fullName>
    </submittedName>
</protein>
<dbReference type="EMBL" id="APNK01000025">
    <property type="protein sequence ID" value="KEZ76640.1"/>
    <property type="molecule type" value="Genomic_DNA"/>
</dbReference>
<name>A0A084IIV6_SALHC</name>
<dbReference type="GO" id="GO:0030246">
    <property type="term" value="F:carbohydrate binding"/>
    <property type="evidence" value="ECO:0007669"/>
    <property type="project" value="InterPro"/>
</dbReference>
<evidence type="ECO:0000256" key="2">
    <source>
        <dbReference type="ARBA" id="ARBA00023015"/>
    </source>
</evidence>
<dbReference type="Gene3D" id="1.10.10.10">
    <property type="entry name" value="Winged helix-like DNA-binding domain superfamily/Winged helix DNA-binding domain"/>
    <property type="match status" value="1"/>
</dbReference>
<dbReference type="PANTHER" id="PTHR34294">
    <property type="entry name" value="TRANSCRIPTIONAL REGULATOR-RELATED"/>
    <property type="match status" value="1"/>
</dbReference>
<dbReference type="Gene3D" id="3.40.50.1360">
    <property type="match status" value="1"/>
</dbReference>
<gene>
    <name evidence="6" type="ORF">C41B8_14080</name>
</gene>
<keyword evidence="4" id="KW-0804">Transcription</keyword>
<dbReference type="GO" id="GO:0003677">
    <property type="term" value="F:DNA binding"/>
    <property type="evidence" value="ECO:0007669"/>
    <property type="project" value="UniProtKB-KW"/>
</dbReference>
<dbReference type="RefSeq" id="WP_051883558.1">
    <property type="nucleotide sequence ID" value="NZ_APNK01000025.1"/>
</dbReference>